<dbReference type="Gene3D" id="3.40.50.1820">
    <property type="entry name" value="alpha/beta hydrolase"/>
    <property type="match status" value="1"/>
</dbReference>
<dbReference type="SUPFAM" id="SSF53474">
    <property type="entry name" value="alpha/beta-Hydrolases"/>
    <property type="match status" value="1"/>
</dbReference>
<reference evidence="2 3" key="1">
    <citation type="submission" date="2019-06" db="EMBL/GenBank/DDBJ databases">
        <title>Sequencing the genomes of 1000 actinobacteria strains.</title>
        <authorList>
            <person name="Klenk H.-P."/>
        </authorList>
    </citation>
    <scope>NUCLEOTIDE SEQUENCE [LARGE SCALE GENOMIC DNA]</scope>
    <source>
        <strain evidence="2 3">DSM 41649</strain>
    </source>
</reference>
<evidence type="ECO:0000313" key="3">
    <source>
        <dbReference type="Proteomes" id="UP000318416"/>
    </source>
</evidence>
<dbReference type="InterPro" id="IPR050266">
    <property type="entry name" value="AB_hydrolase_sf"/>
</dbReference>
<gene>
    <name evidence="2" type="ORF">FB465_6063</name>
</gene>
<proteinExistence type="predicted"/>
<dbReference type="EMBL" id="VIVR01000001">
    <property type="protein sequence ID" value="TWE20904.1"/>
    <property type="molecule type" value="Genomic_DNA"/>
</dbReference>
<name>A0A561EZ67_9ACTN</name>
<dbReference type="Pfam" id="PF00561">
    <property type="entry name" value="Abhydrolase_1"/>
    <property type="match status" value="1"/>
</dbReference>
<sequence>MRSAPVTPNGDVIRWVELPGTGPTQGPGQRPARVYVHGLGVSSPAYFTEAALHPLLAGRRSLLVDLLGFGLSDRPTDFDYTLESHADALAEALTAGGAEGAEVIGHSMGGSIAVVLAARHPHLVSELVLVDANLDPIPEPGPPGAGSSGIASFTEESFLAGDWEQVRAAVGAPWWSTMRLAGLEALHRSAVHLTRATVPTMRELLLDLKIPRTFLYPAADGTFPGTAGLLEAGVRMVPIPDCGHNIMLDNPDAFARAVSDALGRAEQEGR</sequence>
<dbReference type="InterPro" id="IPR000073">
    <property type="entry name" value="AB_hydrolase_1"/>
</dbReference>
<accession>A0A561EZ67</accession>
<organism evidence="2 3">
    <name type="scientific">Kitasatospora atroaurantiaca</name>
    <dbReference type="NCBI Taxonomy" id="285545"/>
    <lineage>
        <taxon>Bacteria</taxon>
        <taxon>Bacillati</taxon>
        <taxon>Actinomycetota</taxon>
        <taxon>Actinomycetes</taxon>
        <taxon>Kitasatosporales</taxon>
        <taxon>Streptomycetaceae</taxon>
        <taxon>Kitasatospora</taxon>
    </lineage>
</organism>
<evidence type="ECO:0000313" key="2">
    <source>
        <dbReference type="EMBL" id="TWE20904.1"/>
    </source>
</evidence>
<feature type="domain" description="AB hydrolase-1" evidence="1">
    <location>
        <begin position="34"/>
        <end position="214"/>
    </location>
</feature>
<dbReference type="GO" id="GO:0016020">
    <property type="term" value="C:membrane"/>
    <property type="evidence" value="ECO:0007669"/>
    <property type="project" value="TreeGrafter"/>
</dbReference>
<comment type="caution">
    <text evidence="2">The sequence shown here is derived from an EMBL/GenBank/DDBJ whole genome shotgun (WGS) entry which is preliminary data.</text>
</comment>
<protein>
    <submittedName>
        <fullName evidence="2">Pimeloyl-ACP methyl ester carboxylesterase</fullName>
    </submittedName>
</protein>
<keyword evidence="3" id="KW-1185">Reference proteome</keyword>
<dbReference type="OrthoDB" id="63519at2"/>
<dbReference type="PANTHER" id="PTHR43798">
    <property type="entry name" value="MONOACYLGLYCEROL LIPASE"/>
    <property type="match status" value="1"/>
</dbReference>
<dbReference type="Proteomes" id="UP000318416">
    <property type="component" value="Unassembled WGS sequence"/>
</dbReference>
<dbReference type="PRINTS" id="PR00111">
    <property type="entry name" value="ABHYDROLASE"/>
</dbReference>
<dbReference type="GO" id="GO:0003824">
    <property type="term" value="F:catalytic activity"/>
    <property type="evidence" value="ECO:0007669"/>
    <property type="project" value="UniProtKB-ARBA"/>
</dbReference>
<evidence type="ECO:0000259" key="1">
    <source>
        <dbReference type="Pfam" id="PF00561"/>
    </source>
</evidence>
<dbReference type="AlphaFoldDB" id="A0A561EZ67"/>
<dbReference type="PANTHER" id="PTHR43798:SF33">
    <property type="entry name" value="HYDROLASE, PUTATIVE (AFU_ORTHOLOGUE AFUA_2G14860)-RELATED"/>
    <property type="match status" value="1"/>
</dbReference>
<dbReference type="RefSeq" id="WP_145795548.1">
    <property type="nucleotide sequence ID" value="NZ_BAAABR010000047.1"/>
</dbReference>
<dbReference type="InterPro" id="IPR029058">
    <property type="entry name" value="AB_hydrolase_fold"/>
</dbReference>